<organism evidence="1 2">
    <name type="scientific">Araneus ventricosus</name>
    <name type="common">Orbweaver spider</name>
    <name type="synonym">Epeira ventricosa</name>
    <dbReference type="NCBI Taxonomy" id="182803"/>
    <lineage>
        <taxon>Eukaryota</taxon>
        <taxon>Metazoa</taxon>
        <taxon>Ecdysozoa</taxon>
        <taxon>Arthropoda</taxon>
        <taxon>Chelicerata</taxon>
        <taxon>Arachnida</taxon>
        <taxon>Araneae</taxon>
        <taxon>Araneomorphae</taxon>
        <taxon>Entelegynae</taxon>
        <taxon>Araneoidea</taxon>
        <taxon>Araneidae</taxon>
        <taxon>Araneus</taxon>
    </lineage>
</organism>
<keyword evidence="2" id="KW-1185">Reference proteome</keyword>
<proteinExistence type="predicted"/>
<evidence type="ECO:0000313" key="1">
    <source>
        <dbReference type="EMBL" id="GBN40516.1"/>
    </source>
</evidence>
<reference evidence="1 2" key="1">
    <citation type="journal article" date="2019" name="Sci. Rep.">
        <title>Orb-weaving spider Araneus ventricosus genome elucidates the spidroin gene catalogue.</title>
        <authorList>
            <person name="Kono N."/>
            <person name="Nakamura H."/>
            <person name="Ohtoshi R."/>
            <person name="Moran D.A.P."/>
            <person name="Shinohara A."/>
            <person name="Yoshida Y."/>
            <person name="Fujiwara M."/>
            <person name="Mori M."/>
            <person name="Tomita M."/>
            <person name="Arakawa K."/>
        </authorList>
    </citation>
    <scope>NUCLEOTIDE SEQUENCE [LARGE SCALE GENOMIC DNA]</scope>
</reference>
<name>A0A4Y2NS11_ARAVE</name>
<protein>
    <submittedName>
        <fullName evidence="1">Uncharacterized protein</fullName>
    </submittedName>
</protein>
<dbReference type="Proteomes" id="UP000499080">
    <property type="component" value="Unassembled WGS sequence"/>
</dbReference>
<accession>A0A4Y2NS11</accession>
<comment type="caution">
    <text evidence="1">The sequence shown here is derived from an EMBL/GenBank/DDBJ whole genome shotgun (WGS) entry which is preliminary data.</text>
</comment>
<sequence>MATQVRGKMTPFWEVSIKESLGATTPAGYKPLAETIQNRFVGETSSGVFSSFALVIQRGKYIWMRWDEGRESWNLCTVEPRESKLIGADLGSDSGKFGKILLINCSVKAYGKSTLRFVR</sequence>
<dbReference type="EMBL" id="BGPR01009516">
    <property type="protein sequence ID" value="GBN40516.1"/>
    <property type="molecule type" value="Genomic_DNA"/>
</dbReference>
<gene>
    <name evidence="1" type="ORF">AVEN_125489_1</name>
</gene>
<dbReference type="AlphaFoldDB" id="A0A4Y2NS11"/>
<evidence type="ECO:0000313" key="2">
    <source>
        <dbReference type="Proteomes" id="UP000499080"/>
    </source>
</evidence>